<dbReference type="Gene3D" id="2.60.40.10">
    <property type="entry name" value="Immunoglobulins"/>
    <property type="match status" value="1"/>
</dbReference>
<keyword evidence="4" id="KW-1185">Reference proteome</keyword>
<dbReference type="InterPro" id="IPR013783">
    <property type="entry name" value="Ig-like_fold"/>
</dbReference>
<dbReference type="PANTHER" id="PTHR47342">
    <property type="entry name" value="PROTEIN PTST, CHLOROPLASTIC"/>
    <property type="match status" value="1"/>
</dbReference>
<evidence type="ECO:0000259" key="2">
    <source>
        <dbReference type="Pfam" id="PF16561"/>
    </source>
</evidence>
<comment type="caution">
    <text evidence="3">The sequence shown here is derived from an EMBL/GenBank/DDBJ whole genome shotgun (WGS) entry which is preliminary data.</text>
</comment>
<evidence type="ECO:0000256" key="1">
    <source>
        <dbReference type="SAM" id="Coils"/>
    </source>
</evidence>
<evidence type="ECO:0000313" key="4">
    <source>
        <dbReference type="Proteomes" id="UP000823674"/>
    </source>
</evidence>
<feature type="domain" description="AMP-activated protein kinase glycogen-binding" evidence="2">
    <location>
        <begin position="280"/>
        <end position="355"/>
    </location>
</feature>
<sequence>MLLPATQKYFNLLSRVLFVFFTRPSVSPNQFITRLFCYNMKHFCTIQGCVPRMEFGFLRHCLEQNLTLSWNLKASSLATTSYLQRLPLSMVASSRNHYYKNSLLLKRYLVRVGSSTEEEHSLSQDSLDDSVSRPLTSDELKSLLIDNQRSKLVKKLSEANQHNRFLKRQLKTQEDEITNIKSELAIMELEVQALVNLAEEIANLGIPQGSRKISGKYIQSHLLSRLDGSSLLLLVLHHLHKFPSRNYIVTKSSFVPIKAVHNKLKEQIKDVEAAQSKEVNVFWIGMAESVQVMGSFDGWSQPEDLSPEYTASFTKFSTTLVLRPGRYEMKFLVDGEWQISREFPTSGEGMLENNVLVVE</sequence>
<dbReference type="Proteomes" id="UP000823674">
    <property type="component" value="Chromosome A04"/>
</dbReference>
<feature type="coiled-coil region" evidence="1">
    <location>
        <begin position="149"/>
        <end position="190"/>
    </location>
</feature>
<gene>
    <name evidence="3" type="primary">A04p017030.1_BraROA</name>
    <name evidence="3" type="ORF">IGI04_015508</name>
</gene>
<protein>
    <recommendedName>
        <fullName evidence="2">AMP-activated protein kinase glycogen-binding domain-containing protein</fullName>
    </recommendedName>
</protein>
<dbReference type="EMBL" id="JADBGQ010000004">
    <property type="protein sequence ID" value="KAG5400901.1"/>
    <property type="molecule type" value="Genomic_DNA"/>
</dbReference>
<dbReference type="PANTHER" id="PTHR47342:SF1">
    <property type="entry name" value="PROTEIN PTST, CHLOROPLASTIC"/>
    <property type="match status" value="1"/>
</dbReference>
<name>A0ABQ7MST1_BRACM</name>
<evidence type="ECO:0000313" key="3">
    <source>
        <dbReference type="EMBL" id="KAG5400901.1"/>
    </source>
</evidence>
<dbReference type="InterPro" id="IPR032640">
    <property type="entry name" value="AMPK1_CBM"/>
</dbReference>
<reference evidence="3 4" key="1">
    <citation type="submission" date="2021-03" db="EMBL/GenBank/DDBJ databases">
        <authorList>
            <person name="King G.J."/>
            <person name="Bancroft I."/>
            <person name="Baten A."/>
            <person name="Bloomfield J."/>
            <person name="Borpatragohain P."/>
            <person name="He Z."/>
            <person name="Irish N."/>
            <person name="Irwin J."/>
            <person name="Liu K."/>
            <person name="Mauleon R.P."/>
            <person name="Moore J."/>
            <person name="Morris R."/>
            <person name="Ostergaard L."/>
            <person name="Wang B."/>
            <person name="Wells R."/>
        </authorList>
    </citation>
    <scope>NUCLEOTIDE SEQUENCE [LARGE SCALE GENOMIC DNA]</scope>
    <source>
        <strain evidence="3">R-o-18</strain>
        <tissue evidence="3">Leaf</tissue>
    </source>
</reference>
<dbReference type="CDD" id="cd02859">
    <property type="entry name" value="E_set_AMPKbeta_like_N"/>
    <property type="match status" value="1"/>
</dbReference>
<dbReference type="Pfam" id="PF16561">
    <property type="entry name" value="AMPK1_CBM"/>
    <property type="match status" value="1"/>
</dbReference>
<dbReference type="SUPFAM" id="SSF81296">
    <property type="entry name" value="E set domains"/>
    <property type="match status" value="1"/>
</dbReference>
<proteinExistence type="predicted"/>
<dbReference type="InterPro" id="IPR014756">
    <property type="entry name" value="Ig_E-set"/>
</dbReference>
<organism evidence="3 4">
    <name type="scientific">Brassica rapa subsp. trilocularis</name>
    <dbReference type="NCBI Taxonomy" id="1813537"/>
    <lineage>
        <taxon>Eukaryota</taxon>
        <taxon>Viridiplantae</taxon>
        <taxon>Streptophyta</taxon>
        <taxon>Embryophyta</taxon>
        <taxon>Tracheophyta</taxon>
        <taxon>Spermatophyta</taxon>
        <taxon>Magnoliopsida</taxon>
        <taxon>eudicotyledons</taxon>
        <taxon>Gunneridae</taxon>
        <taxon>Pentapetalae</taxon>
        <taxon>rosids</taxon>
        <taxon>malvids</taxon>
        <taxon>Brassicales</taxon>
        <taxon>Brassicaceae</taxon>
        <taxon>Brassiceae</taxon>
        <taxon>Brassica</taxon>
    </lineage>
</organism>
<accession>A0ABQ7MST1</accession>
<keyword evidence="1" id="KW-0175">Coiled coil</keyword>